<name>A0A833VDY2_9POAL</name>
<dbReference type="PANTHER" id="PTHR44259">
    <property type="entry name" value="OS07G0183000 PROTEIN-RELATED"/>
    <property type="match status" value="1"/>
</dbReference>
<dbReference type="AlphaFoldDB" id="A0A833VDY2"/>
<dbReference type="InterPro" id="IPR005174">
    <property type="entry name" value="KIB1-4_b-propeller"/>
</dbReference>
<dbReference type="Proteomes" id="UP000623129">
    <property type="component" value="Unassembled WGS sequence"/>
</dbReference>
<dbReference type="Pfam" id="PF03478">
    <property type="entry name" value="Beta-prop_KIB1-4"/>
    <property type="match status" value="1"/>
</dbReference>
<accession>A0A833VDY2</accession>
<proteinExistence type="predicted"/>
<dbReference type="PANTHER" id="PTHR44259:SF113">
    <property type="entry name" value="OS06G0659700 PROTEIN"/>
    <property type="match status" value="1"/>
</dbReference>
<feature type="domain" description="F-box" evidence="1">
    <location>
        <begin position="14"/>
        <end position="49"/>
    </location>
</feature>
<sequence length="369" mass="42380">MSVNNMSHRIPDSWASLPPDLLLSIANSLDVTTFIRLSAVCISWASTIRPCLPSFPPFRRDQPIPWLLCSAQKSDTGPNHSDLTFYDLITAVYYSVQIPVPSFCDHQWLGSYKGWLVTLDKQLQLHLIKPLTGAHVLLPSKGIENEHPKKVVLCHHPDNPNELQAFCLTQQGCLVSTKLGDESWTRMNCKHFFLPNTTYEDIAIYEGKLYAVSRDVLSCWNHRSSSAQHLIAYSDHYFGWTRYLLEWNSELVMLMINKNEMVSFENHTPKPVKLYKLKLTYYVCSYSRVRSLKNDALFFGADCSYAVSSSGHDDIQRNCIYFTNQVSRCSQSHENHNFGVFDYGKRTYTPCCPQDSPMHLTSPIWFWPC</sequence>
<evidence type="ECO:0000313" key="4">
    <source>
        <dbReference type="Proteomes" id="UP000623129"/>
    </source>
</evidence>
<dbReference type="InterPro" id="IPR036047">
    <property type="entry name" value="F-box-like_dom_sf"/>
</dbReference>
<reference evidence="3" key="1">
    <citation type="submission" date="2020-01" db="EMBL/GenBank/DDBJ databases">
        <title>Genome sequence of Kobresia littledalei, the first chromosome-level genome in the family Cyperaceae.</title>
        <authorList>
            <person name="Qu G."/>
        </authorList>
    </citation>
    <scope>NUCLEOTIDE SEQUENCE</scope>
    <source>
        <strain evidence="3">C.B.Clarke</strain>
        <tissue evidence="3">Leaf</tissue>
    </source>
</reference>
<protein>
    <submittedName>
        <fullName evidence="3">F-box protein</fullName>
    </submittedName>
</protein>
<feature type="domain" description="KIB1-4 beta-propeller" evidence="2">
    <location>
        <begin position="86"/>
        <end position="342"/>
    </location>
</feature>
<dbReference type="OrthoDB" id="692324at2759"/>
<dbReference type="Pfam" id="PF00646">
    <property type="entry name" value="F-box"/>
    <property type="match status" value="1"/>
</dbReference>
<dbReference type="EMBL" id="SWLB01000025">
    <property type="protein sequence ID" value="KAF3322080.1"/>
    <property type="molecule type" value="Genomic_DNA"/>
</dbReference>
<dbReference type="SUPFAM" id="SSF81383">
    <property type="entry name" value="F-box domain"/>
    <property type="match status" value="1"/>
</dbReference>
<evidence type="ECO:0000259" key="1">
    <source>
        <dbReference type="Pfam" id="PF00646"/>
    </source>
</evidence>
<comment type="caution">
    <text evidence="3">The sequence shown here is derived from an EMBL/GenBank/DDBJ whole genome shotgun (WGS) entry which is preliminary data.</text>
</comment>
<dbReference type="Gene3D" id="1.20.1280.50">
    <property type="match status" value="1"/>
</dbReference>
<gene>
    <name evidence="3" type="ORF">FCM35_KLT13221</name>
</gene>
<dbReference type="InterPro" id="IPR001810">
    <property type="entry name" value="F-box_dom"/>
</dbReference>
<evidence type="ECO:0000313" key="3">
    <source>
        <dbReference type="EMBL" id="KAF3322080.1"/>
    </source>
</evidence>
<evidence type="ECO:0000259" key="2">
    <source>
        <dbReference type="Pfam" id="PF03478"/>
    </source>
</evidence>
<dbReference type="InterPro" id="IPR050942">
    <property type="entry name" value="F-box_BR-signaling"/>
</dbReference>
<organism evidence="3 4">
    <name type="scientific">Carex littledalei</name>
    <dbReference type="NCBI Taxonomy" id="544730"/>
    <lineage>
        <taxon>Eukaryota</taxon>
        <taxon>Viridiplantae</taxon>
        <taxon>Streptophyta</taxon>
        <taxon>Embryophyta</taxon>
        <taxon>Tracheophyta</taxon>
        <taxon>Spermatophyta</taxon>
        <taxon>Magnoliopsida</taxon>
        <taxon>Liliopsida</taxon>
        <taxon>Poales</taxon>
        <taxon>Cyperaceae</taxon>
        <taxon>Cyperoideae</taxon>
        <taxon>Cariceae</taxon>
        <taxon>Carex</taxon>
        <taxon>Carex subgen. Euthyceras</taxon>
    </lineage>
</organism>
<dbReference type="CDD" id="cd09917">
    <property type="entry name" value="F-box_SF"/>
    <property type="match status" value="1"/>
</dbReference>
<keyword evidence="4" id="KW-1185">Reference proteome</keyword>